<comment type="caution">
    <text evidence="2">The sequence shown here is derived from an EMBL/GenBank/DDBJ whole genome shotgun (WGS) entry which is preliminary data.</text>
</comment>
<reference evidence="2" key="2">
    <citation type="submission" date="2023-06" db="EMBL/GenBank/DDBJ databases">
        <authorList>
            <consortium name="Lawrence Berkeley National Laboratory"/>
            <person name="Haridas S."/>
            <person name="Hensen N."/>
            <person name="Bonometti L."/>
            <person name="Westerberg I."/>
            <person name="Brannstrom I.O."/>
            <person name="Guillou S."/>
            <person name="Cros-Aarteil S."/>
            <person name="Calhoun S."/>
            <person name="Kuo A."/>
            <person name="Mondo S."/>
            <person name="Pangilinan J."/>
            <person name="Riley R."/>
            <person name="Labutti K."/>
            <person name="Andreopoulos B."/>
            <person name="Lipzen A."/>
            <person name="Chen C."/>
            <person name="Yanf M."/>
            <person name="Daum C."/>
            <person name="Ng V."/>
            <person name="Clum A."/>
            <person name="Steindorff A."/>
            <person name="Ohm R."/>
            <person name="Martin F."/>
            <person name="Silar P."/>
            <person name="Natvig D."/>
            <person name="Lalanne C."/>
            <person name="Gautier V."/>
            <person name="Ament-Velasquez S.L."/>
            <person name="Kruys A."/>
            <person name="Hutchinson M.I."/>
            <person name="Powell A.J."/>
            <person name="Barry K."/>
            <person name="Miller A.N."/>
            <person name="Grigoriev I.V."/>
            <person name="Debuchy R."/>
            <person name="Gladieux P."/>
            <person name="Thoren M.H."/>
            <person name="Johannesson H."/>
        </authorList>
    </citation>
    <scope>NUCLEOTIDE SEQUENCE</scope>
    <source>
        <strain evidence="2">CBS 958.72</strain>
    </source>
</reference>
<accession>A0AAE0JYC1</accession>
<evidence type="ECO:0000313" key="2">
    <source>
        <dbReference type="EMBL" id="KAK3366609.1"/>
    </source>
</evidence>
<dbReference type="EMBL" id="JAULSN010000007">
    <property type="protein sequence ID" value="KAK3366609.1"/>
    <property type="molecule type" value="Genomic_DNA"/>
</dbReference>
<name>A0AAE0JYC1_9PEZI</name>
<proteinExistence type="predicted"/>
<feature type="region of interest" description="Disordered" evidence="1">
    <location>
        <begin position="151"/>
        <end position="172"/>
    </location>
</feature>
<keyword evidence="3" id="KW-1185">Reference proteome</keyword>
<evidence type="ECO:0000256" key="1">
    <source>
        <dbReference type="SAM" id="MobiDB-lite"/>
    </source>
</evidence>
<evidence type="ECO:0000313" key="3">
    <source>
        <dbReference type="Proteomes" id="UP001287356"/>
    </source>
</evidence>
<organism evidence="2 3">
    <name type="scientific">Lasiosphaeria ovina</name>
    <dbReference type="NCBI Taxonomy" id="92902"/>
    <lineage>
        <taxon>Eukaryota</taxon>
        <taxon>Fungi</taxon>
        <taxon>Dikarya</taxon>
        <taxon>Ascomycota</taxon>
        <taxon>Pezizomycotina</taxon>
        <taxon>Sordariomycetes</taxon>
        <taxon>Sordariomycetidae</taxon>
        <taxon>Sordariales</taxon>
        <taxon>Lasiosphaeriaceae</taxon>
        <taxon>Lasiosphaeria</taxon>
    </lineage>
</organism>
<dbReference type="Proteomes" id="UP001287356">
    <property type="component" value="Unassembled WGS sequence"/>
</dbReference>
<reference evidence="2" key="1">
    <citation type="journal article" date="2023" name="Mol. Phylogenet. Evol.">
        <title>Genome-scale phylogeny and comparative genomics of the fungal order Sordariales.</title>
        <authorList>
            <person name="Hensen N."/>
            <person name="Bonometti L."/>
            <person name="Westerberg I."/>
            <person name="Brannstrom I.O."/>
            <person name="Guillou S."/>
            <person name="Cros-Aarteil S."/>
            <person name="Calhoun S."/>
            <person name="Haridas S."/>
            <person name="Kuo A."/>
            <person name="Mondo S."/>
            <person name="Pangilinan J."/>
            <person name="Riley R."/>
            <person name="LaButti K."/>
            <person name="Andreopoulos B."/>
            <person name="Lipzen A."/>
            <person name="Chen C."/>
            <person name="Yan M."/>
            <person name="Daum C."/>
            <person name="Ng V."/>
            <person name="Clum A."/>
            <person name="Steindorff A."/>
            <person name="Ohm R.A."/>
            <person name="Martin F."/>
            <person name="Silar P."/>
            <person name="Natvig D.O."/>
            <person name="Lalanne C."/>
            <person name="Gautier V."/>
            <person name="Ament-Velasquez S.L."/>
            <person name="Kruys A."/>
            <person name="Hutchinson M.I."/>
            <person name="Powell A.J."/>
            <person name="Barry K."/>
            <person name="Miller A.N."/>
            <person name="Grigoriev I.V."/>
            <person name="Debuchy R."/>
            <person name="Gladieux P."/>
            <person name="Hiltunen Thoren M."/>
            <person name="Johannesson H."/>
        </authorList>
    </citation>
    <scope>NUCLEOTIDE SEQUENCE</scope>
    <source>
        <strain evidence="2">CBS 958.72</strain>
    </source>
</reference>
<gene>
    <name evidence="2" type="ORF">B0T24DRAFT_669166</name>
</gene>
<sequence>MPSAATAKQYQYQHQHQYQYQHQNQYMLAPPYMQATRPRMPVPYMELDSLTSPGPAPRNQSIPPAATTQYQHIPAPRYTQATRPRMPVSDIGLDGMPADPAPYWASAARDERFKEKEKREMRNCRDPSLAQQNHSIQSRDDILREIMYKLERKRGAPDDGDDDDGYGDGGESHQRKKYLVKTAFKAAKYYLAQQLCLCRHVASKRATTNWLIRGFFP</sequence>
<dbReference type="AlphaFoldDB" id="A0AAE0JYC1"/>
<protein>
    <submittedName>
        <fullName evidence="2">Uncharacterized protein</fullName>
    </submittedName>
</protein>